<proteinExistence type="inferred from homology"/>
<dbReference type="EMBL" id="BAAAMN010000043">
    <property type="protein sequence ID" value="GAA2040105.1"/>
    <property type="molecule type" value="Genomic_DNA"/>
</dbReference>
<keyword evidence="5" id="KW-1185">Reference proteome</keyword>
<name>A0ABN2UMR6_9MICC</name>
<evidence type="ECO:0000259" key="2">
    <source>
        <dbReference type="Pfam" id="PF13556"/>
    </source>
</evidence>
<dbReference type="Pfam" id="PF17853">
    <property type="entry name" value="GGDEF_2"/>
    <property type="match status" value="1"/>
</dbReference>
<dbReference type="PANTHER" id="PTHR33744:SF7">
    <property type="entry name" value="PUCR FAMILY TRANSCRIPTIONAL REGULATOR"/>
    <property type="match status" value="1"/>
</dbReference>
<dbReference type="Pfam" id="PF13556">
    <property type="entry name" value="HTH_30"/>
    <property type="match status" value="1"/>
</dbReference>
<dbReference type="InterPro" id="IPR051448">
    <property type="entry name" value="CdaR-like_regulators"/>
</dbReference>
<dbReference type="PANTHER" id="PTHR33744">
    <property type="entry name" value="CARBOHYDRATE DIACID REGULATOR"/>
    <property type="match status" value="1"/>
</dbReference>
<dbReference type="Gene3D" id="1.10.10.2840">
    <property type="entry name" value="PucR C-terminal helix-turn-helix domain"/>
    <property type="match status" value="1"/>
</dbReference>
<evidence type="ECO:0000259" key="3">
    <source>
        <dbReference type="Pfam" id="PF17853"/>
    </source>
</evidence>
<dbReference type="Proteomes" id="UP001501461">
    <property type="component" value="Unassembled WGS sequence"/>
</dbReference>
<dbReference type="RefSeq" id="WP_343958320.1">
    <property type="nucleotide sequence ID" value="NZ_BAAAMN010000043.1"/>
</dbReference>
<feature type="domain" description="PucR C-terminal helix-turn-helix" evidence="2">
    <location>
        <begin position="332"/>
        <end position="388"/>
    </location>
</feature>
<evidence type="ECO:0000256" key="1">
    <source>
        <dbReference type="ARBA" id="ARBA00006754"/>
    </source>
</evidence>
<comment type="similarity">
    <text evidence="1">Belongs to the CdaR family.</text>
</comment>
<feature type="domain" description="CdaR GGDEF-like" evidence="3">
    <location>
        <begin position="174"/>
        <end position="281"/>
    </location>
</feature>
<comment type="caution">
    <text evidence="4">The sequence shown here is derived from an EMBL/GenBank/DDBJ whole genome shotgun (WGS) entry which is preliminary data.</text>
</comment>
<dbReference type="InterPro" id="IPR025736">
    <property type="entry name" value="PucR_C-HTH_dom"/>
</dbReference>
<protein>
    <submittedName>
        <fullName evidence="4">Fatty acid biosynthesis transcriptional regulator FasR</fullName>
    </submittedName>
</protein>
<organism evidence="4 5">
    <name type="scientific">Yaniella flava</name>
    <dbReference type="NCBI Taxonomy" id="287930"/>
    <lineage>
        <taxon>Bacteria</taxon>
        <taxon>Bacillati</taxon>
        <taxon>Actinomycetota</taxon>
        <taxon>Actinomycetes</taxon>
        <taxon>Micrococcales</taxon>
        <taxon>Micrococcaceae</taxon>
        <taxon>Yaniella</taxon>
    </lineage>
</organism>
<evidence type="ECO:0000313" key="4">
    <source>
        <dbReference type="EMBL" id="GAA2040105.1"/>
    </source>
</evidence>
<sequence>MNSWSTKFPRAVSNEAKAAVRAHLGELKTAVLHQLNTSLPWFRELPANQRASLGEIAQQGLSTFADWFEHSEKKVKISVSGVLHSVFGNAPPELSRIVTLQQAVQLLRTVLQVVETQLPAIVAEPDKTAARYAVVFYSREIAFALAEVYARAAETRGSWDARLETLLLDSILAGDRADEIRSRAAATGWKATSGITVMVGHPAQLDEAQLVAQLREVASRSRLEILIGVLSDRLAIVLGSVRDIETDTRTIQRGFGDGPIVYGRMVDSLVDAPQSAQEALEGFSAAPAWPGAPRPISAAELLPERALNGDQIARSALTSQVYQRLARAGHSLLETVDVYTTTGGSLEATARQLFIHANTVRYRLKRVSELTGWDPTSPRDAYVLQVALMTGRLDTVLNQPEQ</sequence>
<accession>A0ABN2UMR6</accession>
<dbReference type="InterPro" id="IPR042070">
    <property type="entry name" value="PucR_C-HTH_sf"/>
</dbReference>
<dbReference type="InterPro" id="IPR041522">
    <property type="entry name" value="CdaR_GGDEF"/>
</dbReference>
<evidence type="ECO:0000313" key="5">
    <source>
        <dbReference type="Proteomes" id="UP001501461"/>
    </source>
</evidence>
<reference evidence="4 5" key="1">
    <citation type="journal article" date="2019" name="Int. J. Syst. Evol. Microbiol.">
        <title>The Global Catalogue of Microorganisms (GCM) 10K type strain sequencing project: providing services to taxonomists for standard genome sequencing and annotation.</title>
        <authorList>
            <consortium name="The Broad Institute Genomics Platform"/>
            <consortium name="The Broad Institute Genome Sequencing Center for Infectious Disease"/>
            <person name="Wu L."/>
            <person name="Ma J."/>
        </authorList>
    </citation>
    <scope>NUCLEOTIDE SEQUENCE [LARGE SCALE GENOMIC DNA]</scope>
    <source>
        <strain evidence="4 5">JCM 13595</strain>
    </source>
</reference>
<gene>
    <name evidence="4" type="primary">fasR</name>
    <name evidence="4" type="ORF">GCM10009720_20740</name>
</gene>